<dbReference type="Proteomes" id="UP000626109">
    <property type="component" value="Unassembled WGS sequence"/>
</dbReference>
<accession>A0A813K067</accession>
<evidence type="ECO:0000313" key="2">
    <source>
        <dbReference type="Proteomes" id="UP000626109"/>
    </source>
</evidence>
<sequence length="111" mass="12133">MFPFGIICQEVMAGWGGWTLGMERQGIQCLEPIELFEDPIKQTSPRARFDISKPEVKAAILEKAAAAPGPAVANFYNISGPCISYSDHSLQNGGTRTWDWPEGHGTKPVGR</sequence>
<evidence type="ECO:0008006" key="3">
    <source>
        <dbReference type="Google" id="ProtNLM"/>
    </source>
</evidence>
<protein>
    <recommendedName>
        <fullName evidence="3">DNA (cytosine-5-)-methyltransferase</fullName>
    </recommendedName>
</protein>
<evidence type="ECO:0000313" key="1">
    <source>
        <dbReference type="EMBL" id="CAE8691472.1"/>
    </source>
</evidence>
<organism evidence="1 2">
    <name type="scientific">Polarella glacialis</name>
    <name type="common">Dinoflagellate</name>
    <dbReference type="NCBI Taxonomy" id="89957"/>
    <lineage>
        <taxon>Eukaryota</taxon>
        <taxon>Sar</taxon>
        <taxon>Alveolata</taxon>
        <taxon>Dinophyceae</taxon>
        <taxon>Suessiales</taxon>
        <taxon>Suessiaceae</taxon>
        <taxon>Polarella</taxon>
    </lineage>
</organism>
<dbReference type="EMBL" id="CAJNNW010027448">
    <property type="protein sequence ID" value="CAE8691472.1"/>
    <property type="molecule type" value="Genomic_DNA"/>
</dbReference>
<gene>
    <name evidence="1" type="ORF">PGLA2088_LOCUS27428</name>
</gene>
<proteinExistence type="predicted"/>
<dbReference type="AlphaFoldDB" id="A0A813K067"/>
<reference evidence="1" key="1">
    <citation type="submission" date="2021-02" db="EMBL/GenBank/DDBJ databases">
        <authorList>
            <person name="Dougan E. K."/>
            <person name="Rhodes N."/>
            <person name="Thang M."/>
            <person name="Chan C."/>
        </authorList>
    </citation>
    <scope>NUCLEOTIDE SEQUENCE</scope>
</reference>
<name>A0A813K067_POLGL</name>
<comment type="caution">
    <text evidence="1">The sequence shown here is derived from an EMBL/GenBank/DDBJ whole genome shotgun (WGS) entry which is preliminary data.</text>
</comment>